<feature type="domain" description="Flagellin C-terminal" evidence="5">
    <location>
        <begin position="358"/>
        <end position="443"/>
    </location>
</feature>
<dbReference type="Pfam" id="PF00669">
    <property type="entry name" value="Flagellin_N"/>
    <property type="match status" value="1"/>
</dbReference>
<keyword evidence="3" id="KW-0964">Secreted</keyword>
<protein>
    <recommendedName>
        <fullName evidence="3">Flagellin</fullName>
    </recommendedName>
</protein>
<comment type="subcellular location">
    <subcellularLocation>
        <location evidence="3">Secreted</location>
    </subcellularLocation>
    <subcellularLocation>
        <location evidence="3">Bacterial flagellum</location>
    </subcellularLocation>
</comment>
<evidence type="ECO:0000313" key="7">
    <source>
        <dbReference type="Proteomes" id="UP000253061"/>
    </source>
</evidence>
<evidence type="ECO:0000259" key="5">
    <source>
        <dbReference type="Pfam" id="PF00700"/>
    </source>
</evidence>
<dbReference type="Gene3D" id="1.20.1330.10">
    <property type="entry name" value="f41 fragment of flagellin, N-terminal domain"/>
    <property type="match status" value="2"/>
</dbReference>
<dbReference type="PRINTS" id="PR00207">
    <property type="entry name" value="FLAGELLIN"/>
</dbReference>
<dbReference type="InterPro" id="IPR001492">
    <property type="entry name" value="Flagellin"/>
</dbReference>
<dbReference type="InterPro" id="IPR001029">
    <property type="entry name" value="Flagellin_N"/>
</dbReference>
<comment type="similarity">
    <text evidence="1 3">Belongs to the bacterial flagellin family.</text>
</comment>
<gene>
    <name evidence="6" type="ORF">TH6_12780</name>
</gene>
<proteinExistence type="inferred from homology"/>
<comment type="function">
    <text evidence="3">Flagellin is the subunit protein which polymerizes to form the filaments of bacterial flagella.</text>
</comment>
<feature type="domain" description="Flagellin N-terminal" evidence="4">
    <location>
        <begin position="5"/>
        <end position="138"/>
    </location>
</feature>
<sequence length="445" mass="46709">MALNILSNHAANLAHRNLARAEEATNRSLQKLSSGQRVVSARDDATSMAIGVRLDSTASTITSGIVNVGHGNSMLQIADGGMATIDNILVRMKTLAVQAASENLPDTERGFLNDEFTGLRDEINRIASSTSFNGIQLLGDGSDVSLDYSDLEAGGTANALSHANGFSNVVITNDNYWAGDNDEDGLGDNSVRFDLIKTGDRIMLNASSEIDGTASHRSQSIDITDYATGGAKALEISERQSLEFDMLGVKVDLNFNIGTTVSNALSQGADGAGADGSASAQVLGSSPVFSVTEDRGNKLSDRVYLQVGGGATAADQVAISMTAVDGATLGSGKTGTEPSLDDLGKNAIASTVKARKALETITRAIDDIQRARTNIGTNQNRLDVASTNLTATLQHVEEARSSLLDLDVAAELTDYASNQILTRTSVAILGRISEMRQNLLRLLEG</sequence>
<reference evidence="6 7" key="1">
    <citation type="submission" date="2014-07" db="EMBL/GenBank/DDBJ databases">
        <title>Draft genome sequence of Thalassospira profundimaris R8-17.</title>
        <authorList>
            <person name="Lai Q."/>
            <person name="Shao Z."/>
        </authorList>
    </citation>
    <scope>NUCLEOTIDE SEQUENCE [LARGE SCALE GENOMIC DNA]</scope>
    <source>
        <strain evidence="6 7">R8-17</strain>
    </source>
</reference>
<dbReference type="SUPFAM" id="SSF64518">
    <property type="entry name" value="Phase 1 flagellin"/>
    <property type="match status" value="1"/>
</dbReference>
<evidence type="ECO:0000256" key="3">
    <source>
        <dbReference type="RuleBase" id="RU362073"/>
    </source>
</evidence>
<dbReference type="GO" id="GO:0005198">
    <property type="term" value="F:structural molecule activity"/>
    <property type="evidence" value="ECO:0007669"/>
    <property type="project" value="UniProtKB-UniRule"/>
</dbReference>
<dbReference type="AlphaFoldDB" id="A0A367V8X6"/>
<name>A0A367V8X6_9PROT</name>
<dbReference type="InterPro" id="IPR046358">
    <property type="entry name" value="Flagellin_C"/>
</dbReference>
<dbReference type="GO" id="GO:0005576">
    <property type="term" value="C:extracellular region"/>
    <property type="evidence" value="ECO:0007669"/>
    <property type="project" value="UniProtKB-SubCell"/>
</dbReference>
<dbReference type="RefSeq" id="WP_062955561.1">
    <property type="nucleotide sequence ID" value="NZ_JPWB01000005.1"/>
</dbReference>
<evidence type="ECO:0000256" key="1">
    <source>
        <dbReference type="ARBA" id="ARBA00005709"/>
    </source>
</evidence>
<dbReference type="PANTHER" id="PTHR42792">
    <property type="entry name" value="FLAGELLIN"/>
    <property type="match status" value="1"/>
</dbReference>
<evidence type="ECO:0000256" key="2">
    <source>
        <dbReference type="ARBA" id="ARBA00023143"/>
    </source>
</evidence>
<dbReference type="GO" id="GO:0009288">
    <property type="term" value="C:bacterial-type flagellum"/>
    <property type="evidence" value="ECO:0007669"/>
    <property type="project" value="UniProtKB-SubCell"/>
</dbReference>
<evidence type="ECO:0000313" key="6">
    <source>
        <dbReference type="EMBL" id="RCK21479.1"/>
    </source>
</evidence>
<dbReference type="EMBL" id="JPWB01000005">
    <property type="protein sequence ID" value="RCK21479.1"/>
    <property type="molecule type" value="Genomic_DNA"/>
</dbReference>
<keyword evidence="2 3" id="KW-0975">Bacterial flagellum</keyword>
<dbReference type="PANTHER" id="PTHR42792:SF2">
    <property type="entry name" value="FLAGELLIN"/>
    <property type="match status" value="1"/>
</dbReference>
<evidence type="ECO:0000259" key="4">
    <source>
        <dbReference type="Pfam" id="PF00669"/>
    </source>
</evidence>
<dbReference type="Pfam" id="PF00700">
    <property type="entry name" value="Flagellin_C"/>
    <property type="match status" value="1"/>
</dbReference>
<comment type="caution">
    <text evidence="6">The sequence shown here is derived from an EMBL/GenBank/DDBJ whole genome shotgun (WGS) entry which is preliminary data.</text>
</comment>
<organism evidence="6 7">
    <name type="scientific">Thalassospira profundimaris</name>
    <dbReference type="NCBI Taxonomy" id="502049"/>
    <lineage>
        <taxon>Bacteria</taxon>
        <taxon>Pseudomonadati</taxon>
        <taxon>Pseudomonadota</taxon>
        <taxon>Alphaproteobacteria</taxon>
        <taxon>Rhodospirillales</taxon>
        <taxon>Thalassospiraceae</taxon>
        <taxon>Thalassospira</taxon>
    </lineage>
</organism>
<dbReference type="Proteomes" id="UP000253061">
    <property type="component" value="Unassembled WGS sequence"/>
</dbReference>
<accession>A0A367V8X6</accession>